<dbReference type="InterPro" id="IPR039255">
    <property type="entry name" value="YceD_bac"/>
</dbReference>
<dbReference type="PANTHER" id="PTHR38099">
    <property type="entry name" value="LARGE RIBOSOMAL RNA SUBUNIT ACCUMULATION PROTEIN YCED"/>
    <property type="match status" value="1"/>
</dbReference>
<dbReference type="Proteomes" id="UP000078476">
    <property type="component" value="Unassembled WGS sequence"/>
</dbReference>
<dbReference type="AlphaFoldDB" id="A0A177N9Z9"/>
<comment type="function">
    <text evidence="1">Plays a role in synthesis, processing and/or stability of 23S rRNA.</text>
</comment>
<dbReference type="OrthoDB" id="9786771at2"/>
<accession>A0A177N9Z9</accession>
<evidence type="ECO:0000313" key="6">
    <source>
        <dbReference type="EMBL" id="OAI14049.1"/>
    </source>
</evidence>
<name>A0A177N9Z9_9GAMM</name>
<evidence type="ECO:0000256" key="4">
    <source>
        <dbReference type="ARBA" id="ARBA00022517"/>
    </source>
</evidence>
<organism evidence="6 7">
    <name type="scientific">Methylomonas lenta</name>
    <dbReference type="NCBI Taxonomy" id="980561"/>
    <lineage>
        <taxon>Bacteria</taxon>
        <taxon>Pseudomonadati</taxon>
        <taxon>Pseudomonadota</taxon>
        <taxon>Gammaproteobacteria</taxon>
        <taxon>Methylococcales</taxon>
        <taxon>Methylococcaceae</taxon>
        <taxon>Methylomonas</taxon>
    </lineage>
</organism>
<evidence type="ECO:0000256" key="2">
    <source>
        <dbReference type="ARBA" id="ARBA00010740"/>
    </source>
</evidence>
<dbReference type="RefSeq" id="WP_066983791.1">
    <property type="nucleotide sequence ID" value="NZ_LUUI01000114.1"/>
</dbReference>
<evidence type="ECO:0000256" key="5">
    <source>
        <dbReference type="ARBA" id="ARBA00031841"/>
    </source>
</evidence>
<dbReference type="InterPro" id="IPR003772">
    <property type="entry name" value="YceD"/>
</dbReference>
<evidence type="ECO:0000313" key="7">
    <source>
        <dbReference type="Proteomes" id="UP000078476"/>
    </source>
</evidence>
<keyword evidence="4" id="KW-0690">Ribosome biogenesis</keyword>
<comment type="caution">
    <text evidence="6">The sequence shown here is derived from an EMBL/GenBank/DDBJ whole genome shotgun (WGS) entry which is preliminary data.</text>
</comment>
<gene>
    <name evidence="6" type="ORF">A1359_01185</name>
</gene>
<dbReference type="Pfam" id="PF02620">
    <property type="entry name" value="YceD"/>
    <property type="match status" value="1"/>
</dbReference>
<proteinExistence type="inferred from homology"/>
<dbReference type="PANTHER" id="PTHR38099:SF1">
    <property type="entry name" value="LARGE RIBOSOMAL RNA SUBUNIT ACCUMULATION PROTEIN YCED"/>
    <property type="match status" value="1"/>
</dbReference>
<keyword evidence="7" id="KW-1185">Reference proteome</keyword>
<dbReference type="EMBL" id="LUUI01000114">
    <property type="protein sequence ID" value="OAI14049.1"/>
    <property type="molecule type" value="Genomic_DNA"/>
</dbReference>
<evidence type="ECO:0000256" key="3">
    <source>
        <dbReference type="ARBA" id="ARBA00015716"/>
    </source>
</evidence>
<comment type="similarity">
    <text evidence="2">Belongs to the DUF177 domain family.</text>
</comment>
<dbReference type="GO" id="GO:0042254">
    <property type="term" value="P:ribosome biogenesis"/>
    <property type="evidence" value="ECO:0007669"/>
    <property type="project" value="UniProtKB-KW"/>
</dbReference>
<dbReference type="GO" id="GO:0005829">
    <property type="term" value="C:cytosol"/>
    <property type="evidence" value="ECO:0007669"/>
    <property type="project" value="TreeGrafter"/>
</dbReference>
<protein>
    <recommendedName>
        <fullName evidence="3">Large ribosomal RNA subunit accumulation protein YceD</fullName>
    </recommendedName>
    <alternativeName>
        <fullName evidence="5">23S rRNA accumulation protein YceD</fullName>
    </alternativeName>
</protein>
<sequence length="172" mass="19003">MSDKLPDLIDPMLFAERRSALSGVIKIASLERLADFIVSNDGDIKVEVLFAKHGKQAVIAGSLKTSLSLECQSCLQGMSWPLDLSFKLGIVSSLQEADQLKIDCEPLMFNGEKVSLNELIEDEILLALPDYPKHEYDCMLKHSSKDANFDGDSQNQTNNPFSVLAKLKKTGE</sequence>
<dbReference type="STRING" id="980561.A1359_01185"/>
<evidence type="ECO:0000256" key="1">
    <source>
        <dbReference type="ARBA" id="ARBA00002868"/>
    </source>
</evidence>
<reference evidence="6 7" key="1">
    <citation type="submission" date="2016-03" db="EMBL/GenBank/DDBJ databases">
        <authorList>
            <person name="Ploux O."/>
        </authorList>
    </citation>
    <scope>NUCLEOTIDE SEQUENCE [LARGE SCALE GENOMIC DNA]</scope>
    <source>
        <strain evidence="6 7">R-45370</strain>
    </source>
</reference>